<dbReference type="AlphaFoldDB" id="A0A426ZT01"/>
<protein>
    <submittedName>
        <fullName evidence="1">Uncharacterized protein</fullName>
    </submittedName>
</protein>
<evidence type="ECO:0000313" key="2">
    <source>
        <dbReference type="Proteomes" id="UP000287651"/>
    </source>
</evidence>
<reference evidence="1 2" key="1">
    <citation type="journal article" date="2014" name="Agronomy (Basel)">
        <title>A Draft Genome Sequence for Ensete ventricosum, the Drought-Tolerant Tree Against Hunger.</title>
        <authorList>
            <person name="Harrison J."/>
            <person name="Moore K.A."/>
            <person name="Paszkiewicz K."/>
            <person name="Jones T."/>
            <person name="Grant M."/>
            <person name="Ambacheew D."/>
            <person name="Muzemil S."/>
            <person name="Studholme D.J."/>
        </authorList>
    </citation>
    <scope>NUCLEOTIDE SEQUENCE [LARGE SCALE GENOMIC DNA]</scope>
</reference>
<gene>
    <name evidence="1" type="ORF">B296_00032521</name>
</gene>
<sequence>MKVDRFLEHQSITIPIDTGSTNNLMDSKLQLDNEPISSLGIRPDLDDAVGPCREFAMRFIEVIGKLTGSTPGDHQRKTR</sequence>
<proteinExistence type="predicted"/>
<accession>A0A426ZT01</accession>
<name>A0A426ZT01_ENSVE</name>
<evidence type="ECO:0000313" key="1">
    <source>
        <dbReference type="EMBL" id="RRT66994.1"/>
    </source>
</evidence>
<comment type="caution">
    <text evidence="1">The sequence shown here is derived from an EMBL/GenBank/DDBJ whole genome shotgun (WGS) entry which is preliminary data.</text>
</comment>
<dbReference type="EMBL" id="AMZH03005209">
    <property type="protein sequence ID" value="RRT66994.1"/>
    <property type="molecule type" value="Genomic_DNA"/>
</dbReference>
<dbReference type="Proteomes" id="UP000287651">
    <property type="component" value="Unassembled WGS sequence"/>
</dbReference>
<organism evidence="1 2">
    <name type="scientific">Ensete ventricosum</name>
    <name type="common">Abyssinian banana</name>
    <name type="synonym">Musa ensete</name>
    <dbReference type="NCBI Taxonomy" id="4639"/>
    <lineage>
        <taxon>Eukaryota</taxon>
        <taxon>Viridiplantae</taxon>
        <taxon>Streptophyta</taxon>
        <taxon>Embryophyta</taxon>
        <taxon>Tracheophyta</taxon>
        <taxon>Spermatophyta</taxon>
        <taxon>Magnoliopsida</taxon>
        <taxon>Liliopsida</taxon>
        <taxon>Zingiberales</taxon>
        <taxon>Musaceae</taxon>
        <taxon>Ensete</taxon>
    </lineage>
</organism>